<dbReference type="Pfam" id="PF05711">
    <property type="entry name" value="TylF"/>
    <property type="match status" value="1"/>
</dbReference>
<protein>
    <submittedName>
        <fullName evidence="1">O-methyltransferase</fullName>
        <ecNumber evidence="1">2.1.1.-</ecNumber>
    </submittedName>
</protein>
<reference evidence="1 2" key="1">
    <citation type="submission" date="2020-03" db="EMBL/GenBank/DDBJ databases">
        <title>Genomic Encyclopedia of Type Strains, Phase IV (KMG-IV): sequencing the most valuable type-strain genomes for metagenomic binning, comparative biology and taxonomic classification.</title>
        <authorList>
            <person name="Goeker M."/>
        </authorList>
    </citation>
    <scope>NUCLEOTIDE SEQUENCE [LARGE SCALE GENOMIC DNA]</scope>
    <source>
        <strain evidence="1 2">DSM 24233</strain>
    </source>
</reference>
<dbReference type="RefSeq" id="WP_167942271.1">
    <property type="nucleotide sequence ID" value="NZ_JAATJA010000004.1"/>
</dbReference>
<keyword evidence="2" id="KW-1185">Reference proteome</keyword>
<dbReference type="PANTHER" id="PTHR40036:SF1">
    <property type="entry name" value="MACROCIN O-METHYLTRANSFERASE"/>
    <property type="match status" value="1"/>
</dbReference>
<sequence length="254" mass="27962">MRALRRLRNALRKRAVTALFTAVNRPGGLNHLVSRPTRHWLMRNFDDLHGTIRLDDPRGADLMRLYMLAFNVERLLAEAIPGAFAELGVYRGVTARLLRQLAPQRTLYLFDTFEGLPAQDAQGDPTGLGAGECANTSMDLVLARVGREGVVCCPGHFPETAAAVPDGERFALVHLDCDLLPPTRAGLEFFYPRMSPGGLIIVHDYAGTRWPGVRQAVDEFLATRPESPVLMPDSSCSAIIAICGTTREITEDRP</sequence>
<gene>
    <name evidence="1" type="ORF">GGQ74_002877</name>
</gene>
<evidence type="ECO:0000313" key="1">
    <source>
        <dbReference type="EMBL" id="NJB69180.1"/>
    </source>
</evidence>
<name>A0A846QQB8_9BACT</name>
<dbReference type="Gene3D" id="3.40.50.150">
    <property type="entry name" value="Vaccinia Virus protein VP39"/>
    <property type="match status" value="1"/>
</dbReference>
<dbReference type="InterPro" id="IPR029063">
    <property type="entry name" value="SAM-dependent_MTases_sf"/>
</dbReference>
<accession>A0A846QQB8</accession>
<proteinExistence type="predicted"/>
<keyword evidence="1" id="KW-0489">Methyltransferase</keyword>
<dbReference type="SUPFAM" id="SSF53335">
    <property type="entry name" value="S-adenosyl-L-methionine-dependent methyltransferases"/>
    <property type="match status" value="1"/>
</dbReference>
<keyword evidence="1" id="KW-0808">Transferase</keyword>
<dbReference type="Proteomes" id="UP000580856">
    <property type="component" value="Unassembled WGS sequence"/>
</dbReference>
<organism evidence="1 2">
    <name type="scientific">Desulfobaculum xiamenense</name>
    <dbReference type="NCBI Taxonomy" id="995050"/>
    <lineage>
        <taxon>Bacteria</taxon>
        <taxon>Pseudomonadati</taxon>
        <taxon>Thermodesulfobacteriota</taxon>
        <taxon>Desulfovibrionia</taxon>
        <taxon>Desulfovibrionales</taxon>
        <taxon>Desulfovibrionaceae</taxon>
        <taxon>Desulfobaculum</taxon>
    </lineage>
</organism>
<dbReference type="EC" id="2.1.1.-" evidence="1"/>
<evidence type="ECO:0000313" key="2">
    <source>
        <dbReference type="Proteomes" id="UP000580856"/>
    </source>
</evidence>
<dbReference type="GO" id="GO:0008168">
    <property type="term" value="F:methyltransferase activity"/>
    <property type="evidence" value="ECO:0007669"/>
    <property type="project" value="UniProtKB-KW"/>
</dbReference>
<dbReference type="InterPro" id="IPR008884">
    <property type="entry name" value="TylF_MeTrfase"/>
</dbReference>
<comment type="caution">
    <text evidence="1">The sequence shown here is derived from an EMBL/GenBank/DDBJ whole genome shotgun (WGS) entry which is preliminary data.</text>
</comment>
<dbReference type="GO" id="GO:0032259">
    <property type="term" value="P:methylation"/>
    <property type="evidence" value="ECO:0007669"/>
    <property type="project" value="UniProtKB-KW"/>
</dbReference>
<dbReference type="PANTHER" id="PTHR40036">
    <property type="entry name" value="MACROCIN O-METHYLTRANSFERASE"/>
    <property type="match status" value="1"/>
</dbReference>
<dbReference type="AlphaFoldDB" id="A0A846QQB8"/>
<dbReference type="EMBL" id="JAATJA010000004">
    <property type="protein sequence ID" value="NJB69180.1"/>
    <property type="molecule type" value="Genomic_DNA"/>
</dbReference>